<keyword evidence="10" id="KW-0131">Cell cycle</keyword>
<feature type="region of interest" description="Disordered" evidence="14">
    <location>
        <begin position="244"/>
        <end position="266"/>
    </location>
</feature>
<dbReference type="SUPFAM" id="SSF111469">
    <property type="entry name" value="Geminin coiled-coil domain"/>
    <property type="match status" value="1"/>
</dbReference>
<proteinExistence type="inferred from homology"/>
<dbReference type="AlphaFoldDB" id="A0A9Q1GB54"/>
<evidence type="ECO:0000256" key="2">
    <source>
        <dbReference type="ARBA" id="ARBA00007979"/>
    </source>
</evidence>
<keyword evidence="4" id="KW-0970">Cilium biogenesis/degradation</keyword>
<comment type="similarity">
    <text evidence="2">Belongs to the geminin family.</text>
</comment>
<dbReference type="OrthoDB" id="9445365at2759"/>
<reference evidence="15" key="1">
    <citation type="journal article" date="2023" name="Science">
        <title>Genome structures resolve the early diversification of teleost fishes.</title>
        <authorList>
            <person name="Parey E."/>
            <person name="Louis A."/>
            <person name="Montfort J."/>
            <person name="Bouchez O."/>
            <person name="Roques C."/>
            <person name="Iampietro C."/>
            <person name="Lluch J."/>
            <person name="Castinel A."/>
            <person name="Donnadieu C."/>
            <person name="Desvignes T."/>
            <person name="Floi Bucao C."/>
            <person name="Jouanno E."/>
            <person name="Wen M."/>
            <person name="Mejri S."/>
            <person name="Dirks R."/>
            <person name="Jansen H."/>
            <person name="Henkel C."/>
            <person name="Chen W.J."/>
            <person name="Zahm M."/>
            <person name="Cabau C."/>
            <person name="Klopp C."/>
            <person name="Thompson A.W."/>
            <person name="Robinson-Rechavi M."/>
            <person name="Braasch I."/>
            <person name="Lecointre G."/>
            <person name="Bobe J."/>
            <person name="Postlethwait J.H."/>
            <person name="Berthelot C."/>
            <person name="Roest Crollius H."/>
            <person name="Guiguen Y."/>
        </authorList>
    </citation>
    <scope>NUCLEOTIDE SEQUENCE</scope>
    <source>
        <strain evidence="15">WJC10195</strain>
    </source>
</reference>
<comment type="subcellular location">
    <subcellularLocation>
        <location evidence="1">Nucleus</location>
    </subcellularLocation>
</comment>
<keyword evidence="7" id="KW-0010">Activator</keyword>
<evidence type="ECO:0000256" key="13">
    <source>
        <dbReference type="SAM" id="Coils"/>
    </source>
</evidence>
<dbReference type="PANTHER" id="PTHR13372:SF3">
    <property type="entry name" value="MULTICILIN"/>
    <property type="match status" value="1"/>
</dbReference>
<evidence type="ECO:0000313" key="15">
    <source>
        <dbReference type="EMBL" id="KAJ8380914.1"/>
    </source>
</evidence>
<evidence type="ECO:0000256" key="3">
    <source>
        <dbReference type="ARBA" id="ARBA00018222"/>
    </source>
</evidence>
<organism evidence="15 16">
    <name type="scientific">Synaphobranchus kaupii</name>
    <name type="common">Kaup's arrowtooth eel</name>
    <dbReference type="NCBI Taxonomy" id="118154"/>
    <lineage>
        <taxon>Eukaryota</taxon>
        <taxon>Metazoa</taxon>
        <taxon>Chordata</taxon>
        <taxon>Craniata</taxon>
        <taxon>Vertebrata</taxon>
        <taxon>Euteleostomi</taxon>
        <taxon>Actinopterygii</taxon>
        <taxon>Neopterygii</taxon>
        <taxon>Teleostei</taxon>
        <taxon>Anguilliformes</taxon>
        <taxon>Synaphobranchidae</taxon>
        <taxon>Synaphobranchus</taxon>
    </lineage>
</organism>
<evidence type="ECO:0000313" key="16">
    <source>
        <dbReference type="Proteomes" id="UP001152622"/>
    </source>
</evidence>
<dbReference type="Pfam" id="PF07412">
    <property type="entry name" value="Geminin"/>
    <property type="match status" value="1"/>
</dbReference>
<dbReference type="GO" id="GO:0005634">
    <property type="term" value="C:nucleus"/>
    <property type="evidence" value="ECO:0007669"/>
    <property type="project" value="UniProtKB-SubCell"/>
</dbReference>
<evidence type="ECO:0000256" key="8">
    <source>
        <dbReference type="ARBA" id="ARBA00023163"/>
    </source>
</evidence>
<dbReference type="CDD" id="cd22590">
    <property type="entry name" value="McIdas_CC"/>
    <property type="match status" value="1"/>
</dbReference>
<keyword evidence="5" id="KW-0805">Transcription regulation</keyword>
<evidence type="ECO:0000256" key="11">
    <source>
        <dbReference type="ARBA" id="ARBA00031136"/>
    </source>
</evidence>
<evidence type="ECO:0000256" key="5">
    <source>
        <dbReference type="ARBA" id="ARBA00023015"/>
    </source>
</evidence>
<evidence type="ECO:0000256" key="1">
    <source>
        <dbReference type="ARBA" id="ARBA00004123"/>
    </source>
</evidence>
<evidence type="ECO:0000256" key="4">
    <source>
        <dbReference type="ARBA" id="ARBA00022794"/>
    </source>
</evidence>
<dbReference type="PANTHER" id="PTHR13372">
    <property type="entry name" value="GEMININ"/>
    <property type="match status" value="1"/>
</dbReference>
<dbReference type="EMBL" id="JAINUF010000001">
    <property type="protein sequence ID" value="KAJ8380914.1"/>
    <property type="molecule type" value="Genomic_DNA"/>
</dbReference>
<evidence type="ECO:0000256" key="7">
    <source>
        <dbReference type="ARBA" id="ARBA00023159"/>
    </source>
</evidence>
<feature type="coiled-coil region" evidence="13">
    <location>
        <begin position="125"/>
        <end position="152"/>
    </location>
</feature>
<dbReference type="GO" id="GO:0045786">
    <property type="term" value="P:negative regulation of cell cycle"/>
    <property type="evidence" value="ECO:0007669"/>
    <property type="project" value="TreeGrafter"/>
</dbReference>
<dbReference type="GO" id="GO:0008156">
    <property type="term" value="P:negative regulation of DNA replication"/>
    <property type="evidence" value="ECO:0007669"/>
    <property type="project" value="TreeGrafter"/>
</dbReference>
<dbReference type="Proteomes" id="UP001152622">
    <property type="component" value="Chromosome 1"/>
</dbReference>
<keyword evidence="16" id="KW-1185">Reference proteome</keyword>
<evidence type="ECO:0000256" key="10">
    <source>
        <dbReference type="ARBA" id="ARBA00023306"/>
    </source>
</evidence>
<evidence type="ECO:0000256" key="6">
    <source>
        <dbReference type="ARBA" id="ARBA00023054"/>
    </source>
</evidence>
<protein>
    <recommendedName>
        <fullName evidence="3">Multicilin</fullName>
    </recommendedName>
    <alternativeName>
        <fullName evidence="11">Multiciliate differentiation and DNA synthesis-associated cell cycle protein</fullName>
    </alternativeName>
    <alternativeName>
        <fullName evidence="12">Protein Idas</fullName>
    </alternativeName>
</protein>
<feature type="compositionally biased region" description="Polar residues" evidence="14">
    <location>
        <begin position="244"/>
        <end position="253"/>
    </location>
</feature>
<accession>A0A9Q1GB54</accession>
<gene>
    <name evidence="15" type="ORF">SKAU_G00016920</name>
</gene>
<keyword evidence="9" id="KW-0539">Nucleus</keyword>
<keyword evidence="6 13" id="KW-0175">Coiled coil</keyword>
<comment type="caution">
    <text evidence="15">The sequence shown here is derived from an EMBL/GenBank/DDBJ whole genome shotgun (WGS) entry which is preliminary data.</text>
</comment>
<dbReference type="InterPro" id="IPR022786">
    <property type="entry name" value="Geminin/Multicilin"/>
</dbReference>
<name>A0A9Q1GB54_SYNKA</name>
<evidence type="ECO:0000256" key="12">
    <source>
        <dbReference type="ARBA" id="ARBA00033197"/>
    </source>
</evidence>
<sequence length="304" mass="33549">MAVETCRYTQFPHWGNDFQMHGSGFAIQDFVDSGVSFIPDSPSLLDTSACSSGSLPLSDCSLSDFPGCTIFPIPSVLDMPPQQSLSQTPPVPPQALPQDTPLEQLFWRNLAEHHQRALGDVLDTNNQLHLTLNKKQEETRSLQQRNLHLKELANQAKHLASVLSRLISPNGNPTPPGGPPALHSPTKRRRLEWRSEPEGGGMPAGEEVSRILRDVSERCRAVLQEQAGDQPDSARMHGKFQGLLTSTPHSSVRPQVGEEEEAEGTAFRTSIRDHCTIRTLAFPQGHAFTSRTPQGGCRFRWIPS</sequence>
<evidence type="ECO:0000256" key="14">
    <source>
        <dbReference type="SAM" id="MobiDB-lite"/>
    </source>
</evidence>
<dbReference type="GO" id="GO:0030030">
    <property type="term" value="P:cell projection organization"/>
    <property type="evidence" value="ECO:0007669"/>
    <property type="project" value="UniProtKB-KW"/>
</dbReference>
<evidence type="ECO:0000256" key="9">
    <source>
        <dbReference type="ARBA" id="ARBA00023242"/>
    </source>
</evidence>
<keyword evidence="8" id="KW-0804">Transcription</keyword>
<dbReference type="Gene3D" id="1.20.5.1180">
    <property type="entry name" value="Geminin coiled-coil domain"/>
    <property type="match status" value="1"/>
</dbReference>
<feature type="region of interest" description="Disordered" evidence="14">
    <location>
        <begin position="166"/>
        <end position="206"/>
    </location>
</feature>